<evidence type="ECO:0000313" key="2">
    <source>
        <dbReference type="EMBL" id="EEQ48033.1"/>
    </source>
</evidence>
<feature type="region of interest" description="Disordered" evidence="1">
    <location>
        <begin position="20"/>
        <end position="65"/>
    </location>
</feature>
<organism evidence="2 3">
    <name type="scientific">Selenomonas flueggei ATCC 43531</name>
    <dbReference type="NCBI Taxonomy" id="638302"/>
    <lineage>
        <taxon>Bacteria</taxon>
        <taxon>Bacillati</taxon>
        <taxon>Bacillota</taxon>
        <taxon>Negativicutes</taxon>
        <taxon>Selenomonadales</taxon>
        <taxon>Selenomonadaceae</taxon>
        <taxon>Selenomonas</taxon>
    </lineage>
</organism>
<comment type="caution">
    <text evidence="2">The sequence shown here is derived from an EMBL/GenBank/DDBJ whole genome shotgun (WGS) entry which is preliminary data.</text>
</comment>
<feature type="compositionally biased region" description="Basic and acidic residues" evidence="1">
    <location>
        <begin position="51"/>
        <end position="62"/>
    </location>
</feature>
<dbReference type="Proteomes" id="UP000005309">
    <property type="component" value="Unassembled WGS sequence"/>
</dbReference>
<keyword evidence="3" id="KW-1185">Reference proteome</keyword>
<gene>
    <name evidence="2" type="primary">flaG</name>
    <name evidence="2" type="ORF">HMPREF0908_1579</name>
</gene>
<dbReference type="EMBL" id="ACLA01000022">
    <property type="protein sequence ID" value="EEQ48033.1"/>
    <property type="molecule type" value="Genomic_DNA"/>
</dbReference>
<sequence>MAVASVQDYMVAAFAVNSMQDGSDVPQPLPAGRGGESLPASASDAVQQARQENDDAREKQKPVSEAQAAYITKQLNEIMRRIDVNLNFQYHKEVNVMSVRMLDKKTGELLREIPAASMIDHMIKARDWIGAFLDKMA</sequence>
<accession>C4V4Y5</accession>
<name>C4V4Y5_9FIRM</name>
<dbReference type="AlphaFoldDB" id="C4V4Y5"/>
<reference evidence="2 3" key="1">
    <citation type="submission" date="2009-04" db="EMBL/GenBank/DDBJ databases">
        <authorList>
            <person name="Qin X."/>
            <person name="Bachman B."/>
            <person name="Battles P."/>
            <person name="Bell A."/>
            <person name="Bess C."/>
            <person name="Bickham C."/>
            <person name="Chaboub L."/>
            <person name="Chen D."/>
            <person name="Coyle M."/>
            <person name="Deiros D.R."/>
            <person name="Dinh H."/>
            <person name="Forbes L."/>
            <person name="Fowler G."/>
            <person name="Francisco L."/>
            <person name="Fu Q."/>
            <person name="Gubbala S."/>
            <person name="Hale W."/>
            <person name="Han Y."/>
            <person name="Hemphill L."/>
            <person name="Highlander S.K."/>
            <person name="Hirani K."/>
            <person name="Hogues M."/>
            <person name="Jackson L."/>
            <person name="Jakkamsetti A."/>
            <person name="Javaid M."/>
            <person name="Jiang H."/>
            <person name="Korchina V."/>
            <person name="Kovar C."/>
            <person name="Lara F."/>
            <person name="Lee S."/>
            <person name="Mata R."/>
            <person name="Mathew T."/>
            <person name="Moen C."/>
            <person name="Morales K."/>
            <person name="Munidasa M."/>
            <person name="Nazareth L."/>
            <person name="Ngo R."/>
            <person name="Nguyen L."/>
            <person name="Okwuonu G."/>
            <person name="Ongeri F."/>
            <person name="Patil S."/>
            <person name="Petrosino J."/>
            <person name="Pham C."/>
            <person name="Pham P."/>
            <person name="Pu L.-L."/>
            <person name="Puazo M."/>
            <person name="Raj R."/>
            <person name="Reid J."/>
            <person name="Rouhana J."/>
            <person name="Saada N."/>
            <person name="Shang Y."/>
            <person name="Simmons D."/>
            <person name="Thornton R."/>
            <person name="Warren J."/>
            <person name="Weissenberger G."/>
            <person name="Zhang J."/>
            <person name="Zhang L."/>
            <person name="Zhou C."/>
            <person name="Zhu D."/>
            <person name="Muzny D."/>
            <person name="Worley K."/>
            <person name="Gibbs R."/>
        </authorList>
    </citation>
    <scope>NUCLEOTIDE SEQUENCE [LARGE SCALE GENOMIC DNA]</scope>
    <source>
        <strain evidence="2 3">ATCC 43531</strain>
    </source>
</reference>
<dbReference type="Pfam" id="PF03646">
    <property type="entry name" value="FlaG"/>
    <property type="match status" value="1"/>
</dbReference>
<proteinExistence type="predicted"/>
<dbReference type="Gene3D" id="3.30.160.170">
    <property type="entry name" value="FlaG-like"/>
    <property type="match status" value="1"/>
</dbReference>
<dbReference type="PANTHER" id="PTHR37166:SF1">
    <property type="entry name" value="PROTEIN FLAG"/>
    <property type="match status" value="1"/>
</dbReference>
<dbReference type="SUPFAM" id="SSF160214">
    <property type="entry name" value="FlaG-like"/>
    <property type="match status" value="1"/>
</dbReference>
<dbReference type="PANTHER" id="PTHR37166">
    <property type="entry name" value="PROTEIN FLAG"/>
    <property type="match status" value="1"/>
</dbReference>
<dbReference type="eggNOG" id="COG1334">
    <property type="taxonomic scope" value="Bacteria"/>
</dbReference>
<dbReference type="RefSeq" id="WP_006690313.1">
    <property type="nucleotide sequence ID" value="NZ_GG694006.1"/>
</dbReference>
<evidence type="ECO:0000313" key="3">
    <source>
        <dbReference type="Proteomes" id="UP000005309"/>
    </source>
</evidence>
<dbReference type="OrthoDB" id="9799867at2"/>
<dbReference type="InterPro" id="IPR035924">
    <property type="entry name" value="FlaG-like_sf"/>
</dbReference>
<dbReference type="HOGENOM" id="CLU_130969_0_0_9"/>
<dbReference type="STRING" id="638302.HMPREF0908_1579"/>
<protein>
    <submittedName>
        <fullName evidence="2">FlaG protein</fullName>
    </submittedName>
</protein>
<dbReference type="InterPro" id="IPR005186">
    <property type="entry name" value="FlaG"/>
</dbReference>
<evidence type="ECO:0000256" key="1">
    <source>
        <dbReference type="SAM" id="MobiDB-lite"/>
    </source>
</evidence>